<dbReference type="Proteomes" id="UP000241868">
    <property type="component" value="Unassembled WGS sequence"/>
</dbReference>
<evidence type="ECO:0000256" key="7">
    <source>
        <dbReference type="ARBA" id="ARBA00022692"/>
    </source>
</evidence>
<evidence type="ECO:0000256" key="3">
    <source>
        <dbReference type="ARBA" id="ARBA00022448"/>
    </source>
</evidence>
<dbReference type="OrthoDB" id="9810952at2"/>
<evidence type="ECO:0000256" key="5">
    <source>
        <dbReference type="ARBA" id="ARBA00022519"/>
    </source>
</evidence>
<comment type="function">
    <text evidence="12">Low-affinity potassium transport system. Interacts with Trk system potassium uptake protein TrkA.</text>
</comment>
<evidence type="ECO:0000256" key="12">
    <source>
        <dbReference type="PIRNR" id="PIRNR006247"/>
    </source>
</evidence>
<dbReference type="PIRSF" id="PIRSF006247">
    <property type="entry name" value="TrkH"/>
    <property type="match status" value="1"/>
</dbReference>
<evidence type="ECO:0000256" key="6">
    <source>
        <dbReference type="ARBA" id="ARBA00022538"/>
    </source>
</evidence>
<comment type="similarity">
    <text evidence="2 12">Belongs to the TrkH potassium transport family.</text>
</comment>
<dbReference type="AlphaFoldDB" id="A0A2P7TZQ6"/>
<feature type="transmembrane region" description="Helical" evidence="14">
    <location>
        <begin position="462"/>
        <end position="483"/>
    </location>
</feature>
<evidence type="ECO:0000313" key="16">
    <source>
        <dbReference type="Proteomes" id="UP000241868"/>
    </source>
</evidence>
<dbReference type="PANTHER" id="PTHR32024:SF2">
    <property type="entry name" value="TRK SYSTEM POTASSIUM UPTAKE PROTEIN TRKG-RELATED"/>
    <property type="match status" value="1"/>
</dbReference>
<comment type="subcellular location">
    <subcellularLocation>
        <location evidence="1 12">Cell inner membrane</location>
        <topology evidence="1 12">Multi-pass membrane protein</topology>
    </subcellularLocation>
</comment>
<keyword evidence="16" id="KW-1185">Reference proteome</keyword>
<feature type="transmembrane region" description="Helical" evidence="14">
    <location>
        <begin position="395"/>
        <end position="416"/>
    </location>
</feature>
<name>A0A2P7TZQ6_9NEIS</name>
<dbReference type="GO" id="GO:0046872">
    <property type="term" value="F:metal ion binding"/>
    <property type="evidence" value="ECO:0007669"/>
    <property type="project" value="UniProtKB-KW"/>
</dbReference>
<gene>
    <name evidence="15" type="ORF">C7N83_07540</name>
</gene>
<feature type="transmembrane region" description="Helical" evidence="14">
    <location>
        <begin position="242"/>
        <end position="262"/>
    </location>
</feature>
<proteinExistence type="inferred from homology"/>
<feature type="transmembrane region" description="Helical" evidence="14">
    <location>
        <begin position="71"/>
        <end position="93"/>
    </location>
</feature>
<dbReference type="GO" id="GO:0005886">
    <property type="term" value="C:plasma membrane"/>
    <property type="evidence" value="ECO:0007669"/>
    <property type="project" value="UniProtKB-SubCell"/>
</dbReference>
<feature type="transmembrane region" description="Helical" evidence="14">
    <location>
        <begin position="39"/>
        <end position="59"/>
    </location>
</feature>
<keyword evidence="9 14" id="KW-1133">Transmembrane helix</keyword>
<evidence type="ECO:0000256" key="1">
    <source>
        <dbReference type="ARBA" id="ARBA00004429"/>
    </source>
</evidence>
<accession>A0A2P7TZQ6</accession>
<dbReference type="InterPro" id="IPR003445">
    <property type="entry name" value="Cat_transpt"/>
</dbReference>
<feature type="binding site" evidence="13">
    <location>
        <position position="435"/>
    </location>
    <ligand>
        <name>K(+)</name>
        <dbReference type="ChEBI" id="CHEBI:29103"/>
    </ligand>
</feature>
<keyword evidence="6 12" id="KW-0633">Potassium transport</keyword>
<keyword evidence="3 12" id="KW-0813">Transport</keyword>
<keyword evidence="13" id="KW-0479">Metal-binding</keyword>
<evidence type="ECO:0000256" key="4">
    <source>
        <dbReference type="ARBA" id="ARBA00022475"/>
    </source>
</evidence>
<feature type="transmembrane region" description="Helical" evidence="14">
    <location>
        <begin position="304"/>
        <end position="322"/>
    </location>
</feature>
<sequence length="485" mass="54063">MYKVIPIIHVLSKLGVLFSLLLMVPTLMSYFFLDSAFPAFARTALVTTFSSCTIWLLTLRYNRELRPRDGFTLVIMLWLAFAVVAAVPIYLYVPHMSFTDAFFEAMSGLTTTGATVINSLDTLAPSVNFWRHMLNWLGGMGIIVLAVAILPMLGVGGTQLFKAEIPGLDKESKMAPRISQVAKKLWGAYILTTVAAFFSLHWAGMSWFDALCHAMSSVALGGFSTHDDSIAYFNSVKIEWTIIFFTLFGGINFASHFAALGGRSLKVYWKDEECRVLLMTMTCSIIVASLYLWQKEFYPSLTDAFRFVSFNFVAIGLASGFANTDFAKWPLLISLWMFFLSNVLACSGSMGGGIKNVRGLVLFKFSLREMMILLHPRAVRTVKVNNRSISERMALTVMSFIFVYFMTVVLFSFLMMVTGLDFVSAFTAVIACITNAGPGLGEVGPAHNYASLNDVQKWLCTVVMLLGRLEIFTVLILFTPAYWKK</sequence>
<feature type="transmembrane region" description="Helical" evidence="14">
    <location>
        <begin position="422"/>
        <end position="441"/>
    </location>
</feature>
<evidence type="ECO:0000256" key="2">
    <source>
        <dbReference type="ARBA" id="ARBA00009137"/>
    </source>
</evidence>
<feature type="transmembrane region" description="Helical" evidence="14">
    <location>
        <begin position="186"/>
        <end position="208"/>
    </location>
</feature>
<feature type="transmembrane region" description="Helical" evidence="14">
    <location>
        <begin position="274"/>
        <end position="292"/>
    </location>
</feature>
<protein>
    <recommendedName>
        <fullName evidence="12">Trk system potassium uptake protein</fullName>
    </recommendedName>
</protein>
<evidence type="ECO:0000256" key="8">
    <source>
        <dbReference type="ARBA" id="ARBA00022958"/>
    </source>
</evidence>
<dbReference type="PANTHER" id="PTHR32024">
    <property type="entry name" value="TRK SYSTEM POTASSIUM UPTAKE PROTEIN TRKG-RELATED"/>
    <property type="match status" value="1"/>
</dbReference>
<feature type="binding site" evidence="13">
    <location>
        <position position="220"/>
    </location>
    <ligand>
        <name>K(+)</name>
        <dbReference type="ChEBI" id="CHEBI:29103"/>
    </ligand>
</feature>
<keyword evidence="8 12" id="KW-0630">Potassium</keyword>
<keyword evidence="4 12" id="KW-1003">Cell membrane</keyword>
<feature type="transmembrane region" description="Helical" evidence="14">
    <location>
        <begin position="133"/>
        <end position="153"/>
    </location>
</feature>
<evidence type="ECO:0000313" key="15">
    <source>
        <dbReference type="EMBL" id="PSJ80220.1"/>
    </source>
</evidence>
<keyword evidence="7 14" id="KW-0812">Transmembrane</keyword>
<keyword evidence="10 12" id="KW-0406">Ion transport</keyword>
<keyword evidence="11 12" id="KW-0472">Membrane</keyword>
<keyword evidence="5 12" id="KW-0997">Cell inner membrane</keyword>
<evidence type="ECO:0000256" key="11">
    <source>
        <dbReference type="ARBA" id="ARBA00023136"/>
    </source>
</evidence>
<feature type="transmembrane region" description="Helical" evidence="14">
    <location>
        <begin position="12"/>
        <end position="33"/>
    </location>
</feature>
<evidence type="ECO:0000256" key="9">
    <source>
        <dbReference type="ARBA" id="ARBA00022989"/>
    </source>
</evidence>
<evidence type="ECO:0000256" key="13">
    <source>
        <dbReference type="PIRSR" id="PIRSR006247-1"/>
    </source>
</evidence>
<feature type="binding site" evidence="13">
    <location>
        <position position="111"/>
    </location>
    <ligand>
        <name>K(+)</name>
        <dbReference type="ChEBI" id="CHEBI:29103"/>
    </ligand>
</feature>
<dbReference type="EMBL" id="PXYY01000041">
    <property type="protein sequence ID" value="PSJ80220.1"/>
    <property type="molecule type" value="Genomic_DNA"/>
</dbReference>
<dbReference type="GO" id="GO:0015379">
    <property type="term" value="F:potassium:chloride symporter activity"/>
    <property type="evidence" value="ECO:0007669"/>
    <property type="project" value="InterPro"/>
</dbReference>
<evidence type="ECO:0000256" key="10">
    <source>
        <dbReference type="ARBA" id="ARBA00023065"/>
    </source>
</evidence>
<evidence type="ECO:0000256" key="14">
    <source>
        <dbReference type="SAM" id="Phobius"/>
    </source>
</evidence>
<feature type="binding site" evidence="13">
    <location>
        <position position="221"/>
    </location>
    <ligand>
        <name>K(+)</name>
        <dbReference type="ChEBI" id="CHEBI:29103"/>
    </ligand>
</feature>
<feature type="transmembrane region" description="Helical" evidence="14">
    <location>
        <begin position="329"/>
        <end position="351"/>
    </location>
</feature>
<dbReference type="InterPro" id="IPR004772">
    <property type="entry name" value="TrkH"/>
</dbReference>
<dbReference type="Pfam" id="PF02386">
    <property type="entry name" value="TrkH"/>
    <property type="match status" value="1"/>
</dbReference>
<feature type="binding site" evidence="13">
    <location>
        <position position="112"/>
    </location>
    <ligand>
        <name>K(+)</name>
        <dbReference type="ChEBI" id="CHEBI:29103"/>
    </ligand>
</feature>
<comment type="caution">
    <text evidence="15">The sequence shown here is derived from an EMBL/GenBank/DDBJ whole genome shotgun (WGS) entry which is preliminary data.</text>
</comment>
<reference evidence="15 16" key="1">
    <citation type="submission" date="2018-03" db="EMBL/GenBank/DDBJ databases">
        <title>Neisseria weixii sp. nov., isolated from the intestinal contents of Tibetan Plateau pika (Ochotona curzoniae) in Yushu, Qinghai Province, China.</title>
        <authorList>
            <person name="Gui Z."/>
        </authorList>
    </citation>
    <scope>NUCLEOTIDE SEQUENCE [LARGE SCALE GENOMIC DNA]</scope>
    <source>
        <strain evidence="15 16">ATCC 51483</strain>
    </source>
</reference>
<organism evidence="15 16">
    <name type="scientific">Neisseria iguanae</name>
    <dbReference type="NCBI Taxonomy" id="90242"/>
    <lineage>
        <taxon>Bacteria</taxon>
        <taxon>Pseudomonadati</taxon>
        <taxon>Pseudomonadota</taxon>
        <taxon>Betaproteobacteria</taxon>
        <taxon>Neisseriales</taxon>
        <taxon>Neisseriaceae</taxon>
        <taxon>Neisseria</taxon>
    </lineage>
</organism>
<dbReference type="RefSeq" id="WP_106741756.1">
    <property type="nucleotide sequence ID" value="NZ_PXYY01000041.1"/>
</dbReference>